<dbReference type="InterPro" id="IPR022764">
    <property type="entry name" value="Peptidase_S54_rhomboid_dom"/>
</dbReference>
<reference evidence="10 11" key="1">
    <citation type="submission" date="2019-02" db="EMBL/GenBank/DDBJ databases">
        <title>Deep-cultivation of Planctomycetes and their phenomic and genomic characterization uncovers novel biology.</title>
        <authorList>
            <person name="Wiegand S."/>
            <person name="Jogler M."/>
            <person name="Boedeker C."/>
            <person name="Pinto D."/>
            <person name="Vollmers J."/>
            <person name="Rivas-Marin E."/>
            <person name="Kohn T."/>
            <person name="Peeters S.H."/>
            <person name="Heuer A."/>
            <person name="Rast P."/>
            <person name="Oberbeckmann S."/>
            <person name="Bunk B."/>
            <person name="Jeske O."/>
            <person name="Meyerdierks A."/>
            <person name="Storesund J.E."/>
            <person name="Kallscheuer N."/>
            <person name="Luecker S."/>
            <person name="Lage O.M."/>
            <person name="Pohl T."/>
            <person name="Merkel B.J."/>
            <person name="Hornburger P."/>
            <person name="Mueller R.-W."/>
            <person name="Bruemmer F."/>
            <person name="Labrenz M."/>
            <person name="Spormann A.M."/>
            <person name="Op den Camp H."/>
            <person name="Overmann J."/>
            <person name="Amann R."/>
            <person name="Jetten M.S.M."/>
            <person name="Mascher T."/>
            <person name="Medema M.H."/>
            <person name="Devos D.P."/>
            <person name="Kaster A.-K."/>
            <person name="Ovreas L."/>
            <person name="Rohde M."/>
            <person name="Galperin M.Y."/>
            <person name="Jogler C."/>
        </authorList>
    </citation>
    <scope>NUCLEOTIDE SEQUENCE [LARGE SCALE GENOMIC DNA]</scope>
    <source>
        <strain evidence="10 11">Pan44</strain>
    </source>
</reference>
<feature type="transmembrane region" description="Helical" evidence="8">
    <location>
        <begin position="130"/>
        <end position="149"/>
    </location>
</feature>
<dbReference type="Proteomes" id="UP000315700">
    <property type="component" value="Chromosome"/>
</dbReference>
<evidence type="ECO:0000256" key="5">
    <source>
        <dbReference type="ARBA" id="ARBA00022989"/>
    </source>
</evidence>
<dbReference type="EMBL" id="CP036271">
    <property type="protein sequence ID" value="QDT54891.1"/>
    <property type="molecule type" value="Genomic_DNA"/>
</dbReference>
<sequence>MGISDREYVRTSGRNAGMAAFGWDVIGWIIAVTVVTFVLQLLINPQFTNWFDLRPSAVVYGQVWRLITFDFLHSPDDVWHILVNMYVLYLAGQKLLSNHTQKEFLLFYLASGVVAGICFVLWQLTRNREASAVGASGSVAAVLTLYALYWPRDRWFIFYVIPVPVIALVILSAALDLHPILLELGGGRPRGQIAHIAHLGGMAFAFAYYKLQWRLEPLLGDVPIRSLKRRFRRGPKLRVHRPSFEDERFDGKARMDELLAKISREGEASLTPEERETLNRISRQLRSRKA</sequence>
<dbReference type="InterPro" id="IPR050925">
    <property type="entry name" value="Rhomboid_protease_S54"/>
</dbReference>
<feature type="transmembrane region" description="Helical" evidence="8">
    <location>
        <begin position="193"/>
        <end position="211"/>
    </location>
</feature>
<evidence type="ECO:0000256" key="4">
    <source>
        <dbReference type="ARBA" id="ARBA00022801"/>
    </source>
</evidence>
<protein>
    <submittedName>
        <fullName evidence="10">Rhomboid family protein</fullName>
    </submittedName>
</protein>
<feature type="transmembrane region" description="Helical" evidence="8">
    <location>
        <begin position="21"/>
        <end position="43"/>
    </location>
</feature>
<keyword evidence="3 8" id="KW-0812">Transmembrane</keyword>
<evidence type="ECO:0000256" key="6">
    <source>
        <dbReference type="ARBA" id="ARBA00023136"/>
    </source>
</evidence>
<evidence type="ECO:0000313" key="11">
    <source>
        <dbReference type="Proteomes" id="UP000315700"/>
    </source>
</evidence>
<feature type="transmembrane region" description="Helical" evidence="8">
    <location>
        <begin position="104"/>
        <end position="124"/>
    </location>
</feature>
<accession>A0A517SFI5</accession>
<evidence type="ECO:0000259" key="9">
    <source>
        <dbReference type="Pfam" id="PF01694"/>
    </source>
</evidence>
<evidence type="ECO:0000313" key="10">
    <source>
        <dbReference type="EMBL" id="QDT54891.1"/>
    </source>
</evidence>
<feature type="domain" description="Peptidase S54 rhomboid" evidence="9">
    <location>
        <begin position="61"/>
        <end position="209"/>
    </location>
</feature>
<proteinExistence type="inferred from homology"/>
<evidence type="ECO:0000256" key="1">
    <source>
        <dbReference type="ARBA" id="ARBA00004141"/>
    </source>
</evidence>
<dbReference type="AlphaFoldDB" id="A0A517SFI5"/>
<dbReference type="PANTHER" id="PTHR43731:SF14">
    <property type="entry name" value="PRESENILIN-ASSOCIATED RHOMBOID-LIKE PROTEIN, MITOCHONDRIAL"/>
    <property type="match status" value="1"/>
</dbReference>
<dbReference type="PANTHER" id="PTHR43731">
    <property type="entry name" value="RHOMBOID PROTEASE"/>
    <property type="match status" value="1"/>
</dbReference>
<evidence type="ECO:0000256" key="2">
    <source>
        <dbReference type="ARBA" id="ARBA00009045"/>
    </source>
</evidence>
<keyword evidence="6 8" id="KW-0472">Membrane</keyword>
<dbReference type="KEGG" id="ccos:Pan44_29300"/>
<keyword evidence="11" id="KW-1185">Reference proteome</keyword>
<feature type="region of interest" description="Disordered" evidence="7">
    <location>
        <begin position="266"/>
        <end position="290"/>
    </location>
</feature>
<dbReference type="InterPro" id="IPR035952">
    <property type="entry name" value="Rhomboid-like_sf"/>
</dbReference>
<organism evidence="10 11">
    <name type="scientific">Caulifigura coniformis</name>
    <dbReference type="NCBI Taxonomy" id="2527983"/>
    <lineage>
        <taxon>Bacteria</taxon>
        <taxon>Pseudomonadati</taxon>
        <taxon>Planctomycetota</taxon>
        <taxon>Planctomycetia</taxon>
        <taxon>Planctomycetales</taxon>
        <taxon>Planctomycetaceae</taxon>
        <taxon>Caulifigura</taxon>
    </lineage>
</organism>
<keyword evidence="5 8" id="KW-1133">Transmembrane helix</keyword>
<evidence type="ECO:0000256" key="3">
    <source>
        <dbReference type="ARBA" id="ARBA00022692"/>
    </source>
</evidence>
<dbReference type="Pfam" id="PF01694">
    <property type="entry name" value="Rhomboid"/>
    <property type="match status" value="1"/>
</dbReference>
<dbReference type="GO" id="GO:0016020">
    <property type="term" value="C:membrane"/>
    <property type="evidence" value="ECO:0007669"/>
    <property type="project" value="UniProtKB-SubCell"/>
</dbReference>
<evidence type="ECO:0000256" key="7">
    <source>
        <dbReference type="SAM" id="MobiDB-lite"/>
    </source>
</evidence>
<keyword evidence="4" id="KW-0378">Hydrolase</keyword>
<evidence type="ECO:0000256" key="8">
    <source>
        <dbReference type="SAM" id="Phobius"/>
    </source>
</evidence>
<dbReference type="Gene3D" id="1.20.1540.10">
    <property type="entry name" value="Rhomboid-like"/>
    <property type="match status" value="1"/>
</dbReference>
<dbReference type="InParanoid" id="A0A517SFI5"/>
<dbReference type="GO" id="GO:0004252">
    <property type="term" value="F:serine-type endopeptidase activity"/>
    <property type="evidence" value="ECO:0007669"/>
    <property type="project" value="InterPro"/>
</dbReference>
<gene>
    <name evidence="10" type="ORF">Pan44_29300</name>
</gene>
<feature type="transmembrane region" description="Helical" evidence="8">
    <location>
        <begin position="156"/>
        <end position="181"/>
    </location>
</feature>
<dbReference type="SUPFAM" id="SSF144091">
    <property type="entry name" value="Rhomboid-like"/>
    <property type="match status" value="1"/>
</dbReference>
<comment type="subcellular location">
    <subcellularLocation>
        <location evidence="1">Membrane</location>
        <topology evidence="1">Multi-pass membrane protein</topology>
    </subcellularLocation>
</comment>
<name>A0A517SFI5_9PLAN</name>
<feature type="compositionally biased region" description="Basic and acidic residues" evidence="7">
    <location>
        <begin position="266"/>
        <end position="278"/>
    </location>
</feature>
<comment type="similarity">
    <text evidence="2">Belongs to the peptidase S54 family.</text>
</comment>
<feature type="transmembrane region" description="Helical" evidence="8">
    <location>
        <begin position="78"/>
        <end position="97"/>
    </location>
</feature>